<sequence length="257" mass="28047">MKKAMLLILSFVLTIGIGLTEVSAKEKKNTGFLCKTESRNSKKLTASSTSTEYIEDHLCGGLRAGAGGDSADYIFDVPNNGVINLDFYEVSTSPFDFDVTVSRVGGGSVTKRANNTDIKFTNMIGGTYVLSMKNRLSVPITFEMILSTDPAYTPVAYTPEILTQITEWMYLEQIQELTCDTLLKVNAGQSIEVVVNDSDIPTYDINVTVMRVGGGSVSKKLTNTTGKVTFTNMLAGNYKIQIDSKQEMFVEMTATAK</sequence>
<keyword evidence="2" id="KW-1185">Reference proteome</keyword>
<gene>
    <name evidence="1" type="ORF">EDD58_102507</name>
</gene>
<reference evidence="1 2" key="1">
    <citation type="submission" date="2019-03" db="EMBL/GenBank/DDBJ databases">
        <title>Genomic Encyclopedia of Type Strains, Phase IV (KMG-IV): sequencing the most valuable type-strain genomes for metagenomic binning, comparative biology and taxonomic classification.</title>
        <authorList>
            <person name="Goeker M."/>
        </authorList>
    </citation>
    <scope>NUCLEOTIDE SEQUENCE [LARGE SCALE GENOMIC DNA]</scope>
    <source>
        <strain evidence="1 2">DSM 45707</strain>
    </source>
</reference>
<dbReference type="SUPFAM" id="SSF49478">
    <property type="entry name" value="Cna protein B-type domain"/>
    <property type="match status" value="1"/>
</dbReference>
<proteinExistence type="predicted"/>
<evidence type="ECO:0000313" key="1">
    <source>
        <dbReference type="EMBL" id="TCS95923.1"/>
    </source>
</evidence>
<comment type="caution">
    <text evidence="1">The sequence shown here is derived from an EMBL/GenBank/DDBJ whole genome shotgun (WGS) entry which is preliminary data.</text>
</comment>
<name>A0A4R3L803_9BACL</name>
<dbReference type="EMBL" id="SMAG01000002">
    <property type="protein sequence ID" value="TCS95923.1"/>
    <property type="molecule type" value="Genomic_DNA"/>
</dbReference>
<accession>A0A4R3L803</accession>
<organism evidence="1 2">
    <name type="scientific">Hazenella coriacea</name>
    <dbReference type="NCBI Taxonomy" id="1179467"/>
    <lineage>
        <taxon>Bacteria</taxon>
        <taxon>Bacillati</taxon>
        <taxon>Bacillota</taxon>
        <taxon>Bacilli</taxon>
        <taxon>Bacillales</taxon>
        <taxon>Thermoactinomycetaceae</taxon>
        <taxon>Hazenella</taxon>
    </lineage>
</organism>
<protein>
    <submittedName>
        <fullName evidence="1">Uncharacterized protein</fullName>
    </submittedName>
</protein>
<dbReference type="Gene3D" id="2.60.40.10">
    <property type="entry name" value="Immunoglobulins"/>
    <property type="match status" value="1"/>
</dbReference>
<dbReference type="RefSeq" id="WP_131923885.1">
    <property type="nucleotide sequence ID" value="NZ_SMAG01000002.1"/>
</dbReference>
<dbReference type="Proteomes" id="UP000294937">
    <property type="component" value="Unassembled WGS sequence"/>
</dbReference>
<dbReference type="InterPro" id="IPR013783">
    <property type="entry name" value="Ig-like_fold"/>
</dbReference>
<evidence type="ECO:0000313" key="2">
    <source>
        <dbReference type="Proteomes" id="UP000294937"/>
    </source>
</evidence>
<dbReference type="AlphaFoldDB" id="A0A4R3L803"/>